<evidence type="ECO:0000313" key="2">
    <source>
        <dbReference type="Proteomes" id="UP000238701"/>
    </source>
</evidence>
<organism evidence="1 2">
    <name type="scientific">Candidatus Sulfotelmatobacter kueseliae</name>
    <dbReference type="NCBI Taxonomy" id="2042962"/>
    <lineage>
        <taxon>Bacteria</taxon>
        <taxon>Pseudomonadati</taxon>
        <taxon>Acidobacteriota</taxon>
        <taxon>Terriglobia</taxon>
        <taxon>Terriglobales</taxon>
        <taxon>Candidatus Korobacteraceae</taxon>
        <taxon>Candidatus Sulfotelmatobacter</taxon>
    </lineage>
</organism>
<sequence>MICNYAVYAAHRPFTDEGSGHTTAQNPEARKVLFELLNSSLAQLGPERNGQTLNGIALKLAERFARRLLSLDKLPPSTTQSPVLGSTTVPLTGACVNASPFRKAGGICSWGQAHCQIV</sequence>
<evidence type="ECO:0000313" key="1">
    <source>
        <dbReference type="EMBL" id="SPF45895.1"/>
    </source>
</evidence>
<accession>A0A2U3L1U5</accession>
<reference evidence="2" key="1">
    <citation type="submission" date="2018-02" db="EMBL/GenBank/DDBJ databases">
        <authorList>
            <person name="Hausmann B."/>
        </authorList>
    </citation>
    <scope>NUCLEOTIDE SEQUENCE [LARGE SCALE GENOMIC DNA]</scope>
    <source>
        <strain evidence="2">Peat soil MAG SbA1</strain>
    </source>
</reference>
<dbReference type="Proteomes" id="UP000238701">
    <property type="component" value="Unassembled WGS sequence"/>
</dbReference>
<name>A0A2U3L1U5_9BACT</name>
<dbReference type="AlphaFoldDB" id="A0A2U3L1U5"/>
<dbReference type="EMBL" id="OMOD01000157">
    <property type="protein sequence ID" value="SPF45895.1"/>
    <property type="molecule type" value="Genomic_DNA"/>
</dbReference>
<gene>
    <name evidence="1" type="ORF">SBA1_610025</name>
</gene>
<proteinExistence type="predicted"/>
<protein>
    <submittedName>
        <fullName evidence="1">Uncharacterized protein</fullName>
    </submittedName>
</protein>